<reference evidence="2 3" key="1">
    <citation type="submission" date="2021-05" db="EMBL/GenBank/DDBJ databases">
        <title>Genome Assembly of Synthetic Allotetraploid Brassica napus Reveals Homoeologous Exchanges between Subgenomes.</title>
        <authorList>
            <person name="Davis J.T."/>
        </authorList>
    </citation>
    <scope>NUCLEOTIDE SEQUENCE [LARGE SCALE GENOMIC DNA]</scope>
    <source>
        <strain evidence="3">cv. Da-Ae</strain>
        <tissue evidence="2">Seedling</tissue>
    </source>
</reference>
<comment type="caution">
    <text evidence="2">The sequence shown here is derived from an EMBL/GenBank/DDBJ whole genome shotgun (WGS) entry which is preliminary data.</text>
</comment>
<organism evidence="2 3">
    <name type="scientific">Brassica napus</name>
    <name type="common">Rape</name>
    <dbReference type="NCBI Taxonomy" id="3708"/>
    <lineage>
        <taxon>Eukaryota</taxon>
        <taxon>Viridiplantae</taxon>
        <taxon>Streptophyta</taxon>
        <taxon>Embryophyta</taxon>
        <taxon>Tracheophyta</taxon>
        <taxon>Spermatophyta</taxon>
        <taxon>Magnoliopsida</taxon>
        <taxon>eudicotyledons</taxon>
        <taxon>Gunneridae</taxon>
        <taxon>Pentapetalae</taxon>
        <taxon>rosids</taxon>
        <taxon>malvids</taxon>
        <taxon>Brassicales</taxon>
        <taxon>Brassicaceae</taxon>
        <taxon>Brassiceae</taxon>
        <taxon>Brassica</taxon>
    </lineage>
</organism>
<evidence type="ECO:0000313" key="2">
    <source>
        <dbReference type="EMBL" id="KAH0898276.1"/>
    </source>
</evidence>
<keyword evidence="3" id="KW-1185">Reference proteome</keyword>
<feature type="region of interest" description="Disordered" evidence="1">
    <location>
        <begin position="1"/>
        <end position="25"/>
    </location>
</feature>
<feature type="region of interest" description="Disordered" evidence="1">
    <location>
        <begin position="162"/>
        <end position="192"/>
    </location>
</feature>
<proteinExistence type="predicted"/>
<sequence length="192" mass="21105">METNEDMLGGSKAPPMAKQNATSGTLASREFYKESSQPSNVLKKTTVDQQIMVSVSRYITMEALEQSLRDTNGGRDLNEIISEVDGEKFSKKGSFATSSSLCHIYRNVCFVPFQAPLRLLGGISNFIHFTHGMLTIGKAFSFQLKLGDFNFTFQLKLGEDDHGPDDNGDVAELAKDVAPSNGESVKKKARQE</sequence>
<protein>
    <submittedName>
        <fullName evidence="2">Uncharacterized protein</fullName>
    </submittedName>
</protein>
<accession>A0ABQ8B0D8</accession>
<dbReference type="EMBL" id="JAGKQM010000012">
    <property type="protein sequence ID" value="KAH0898276.1"/>
    <property type="molecule type" value="Genomic_DNA"/>
</dbReference>
<gene>
    <name evidence="2" type="ORF">HID58_047844</name>
</gene>
<evidence type="ECO:0000256" key="1">
    <source>
        <dbReference type="SAM" id="MobiDB-lite"/>
    </source>
</evidence>
<evidence type="ECO:0000313" key="3">
    <source>
        <dbReference type="Proteomes" id="UP000824890"/>
    </source>
</evidence>
<dbReference type="Proteomes" id="UP000824890">
    <property type="component" value="Unassembled WGS sequence"/>
</dbReference>
<name>A0ABQ8B0D8_BRANA</name>